<sequence length="58" mass="6416">MPTLFRFLFFCAILAGTVYGAMWALVTFVEPEPRDVTIRIPSERVNPPATGTINTTGK</sequence>
<name>A0ABV2MQ81_9HYPH</name>
<accession>A0ABV2MQ81</accession>
<protein>
    <recommendedName>
        <fullName evidence="3">Histidine kinase</fullName>
    </recommendedName>
</protein>
<dbReference type="RefSeq" id="WP_168296654.1">
    <property type="nucleotide sequence ID" value="NZ_CP071604.1"/>
</dbReference>
<gene>
    <name evidence="1" type="ORF">ABID08_005999</name>
</gene>
<proteinExistence type="predicted"/>
<evidence type="ECO:0000313" key="2">
    <source>
        <dbReference type="Proteomes" id="UP001549077"/>
    </source>
</evidence>
<keyword evidence="2" id="KW-1185">Reference proteome</keyword>
<reference evidence="1 2" key="1">
    <citation type="submission" date="2024-06" db="EMBL/GenBank/DDBJ databases">
        <title>Genomic Encyclopedia of Type Strains, Phase IV (KMG-IV): sequencing the most valuable type-strain genomes for metagenomic binning, comparative biology and taxonomic classification.</title>
        <authorList>
            <person name="Goeker M."/>
        </authorList>
    </citation>
    <scope>NUCLEOTIDE SEQUENCE [LARGE SCALE GENOMIC DNA]</scope>
    <source>
        <strain evidence="1 2">DSM 29288</strain>
    </source>
</reference>
<dbReference type="EMBL" id="JBEPMY010000032">
    <property type="protein sequence ID" value="MET3758617.1"/>
    <property type="molecule type" value="Genomic_DNA"/>
</dbReference>
<organism evidence="1 2">
    <name type="scientific">Rhizobium binae</name>
    <dbReference type="NCBI Taxonomy" id="1138190"/>
    <lineage>
        <taxon>Bacteria</taxon>
        <taxon>Pseudomonadati</taxon>
        <taxon>Pseudomonadota</taxon>
        <taxon>Alphaproteobacteria</taxon>
        <taxon>Hyphomicrobiales</taxon>
        <taxon>Rhizobiaceae</taxon>
        <taxon>Rhizobium/Agrobacterium group</taxon>
        <taxon>Rhizobium</taxon>
    </lineage>
</organism>
<evidence type="ECO:0008006" key="3">
    <source>
        <dbReference type="Google" id="ProtNLM"/>
    </source>
</evidence>
<comment type="caution">
    <text evidence="1">The sequence shown here is derived from an EMBL/GenBank/DDBJ whole genome shotgun (WGS) entry which is preliminary data.</text>
</comment>
<dbReference type="Proteomes" id="UP001549077">
    <property type="component" value="Unassembled WGS sequence"/>
</dbReference>
<dbReference type="GeneID" id="91150450"/>
<evidence type="ECO:0000313" key="1">
    <source>
        <dbReference type="EMBL" id="MET3758617.1"/>
    </source>
</evidence>